<evidence type="ECO:0000256" key="1">
    <source>
        <dbReference type="ARBA" id="ARBA00045876"/>
    </source>
</evidence>
<dbReference type="InterPro" id="IPR004155">
    <property type="entry name" value="PBS_lyase_HEAT"/>
</dbReference>
<dbReference type="InterPro" id="IPR036498">
    <property type="entry name" value="Nfu/NifU_N_sf"/>
</dbReference>
<dbReference type="SUPFAM" id="SSF110836">
    <property type="entry name" value="Hypothetical protein SAV1430"/>
    <property type="match status" value="1"/>
</dbReference>
<dbReference type="Gene3D" id="1.25.10.10">
    <property type="entry name" value="Leucine-rich Repeat Variant"/>
    <property type="match status" value="1"/>
</dbReference>
<dbReference type="InterPro" id="IPR016024">
    <property type="entry name" value="ARM-type_fold"/>
</dbReference>
<feature type="domain" description="Scaffold protein Nfu/NifU N-terminal" evidence="2">
    <location>
        <begin position="5"/>
        <end position="91"/>
    </location>
</feature>
<accession>A0A1G7ZAZ5</accession>
<dbReference type="InterPro" id="IPR021133">
    <property type="entry name" value="HEAT_type_2"/>
</dbReference>
<dbReference type="Pfam" id="PF13769">
    <property type="entry name" value="Virulence_fact"/>
    <property type="match status" value="1"/>
</dbReference>
<keyword evidence="4" id="KW-1185">Reference proteome</keyword>
<dbReference type="Gene3D" id="3.30.1370.70">
    <property type="entry name" value="Scaffold protein Nfu/NifU, N-terminal domain"/>
    <property type="match status" value="1"/>
</dbReference>
<proteinExistence type="predicted"/>
<dbReference type="InterPro" id="IPR025989">
    <property type="entry name" value="Virulence_F_dom"/>
</dbReference>
<sequence length="382" mass="43184">MMNIVTIEPTPSPNTMKIIVDESLASGKSNNYTEKNKEDAPALIQSLLGIEGITGVYHVADFMAVERHPKSDWKVLLPQVRSIFGETDVNTDEQESSQQRDAFGEVNIQVQTFKGIPMQLKIMTADEEKRQGLPERFQEAAFKAQTENDNVVMQRQWEDHGVRYGNDLEAIGEEVAEEIAAAYPKERLDRLVDLSLKGEEQAQKHAERYIKVTSDMLDNPDWKERYAALEQMDPKEEDLPVLEKALADEKSSIRRLAVVYLGMIEKPVVLPLLRQALQDKSVTVRRTAGDCFSDIGDSAGIPAMIEALTDKNKLVRWRAAMFLYEVGDETAIEPLREAAEDPEFEVALQAKMALERIEGGEEAKGSVWKQMTERMAEDRKNR</sequence>
<dbReference type="PANTHER" id="PTHR12697:SF37">
    <property type="entry name" value="CONSERVED VIRULENCE FACTOR C"/>
    <property type="match status" value="1"/>
</dbReference>
<dbReference type="Pfam" id="PF08712">
    <property type="entry name" value="Nfu_N"/>
    <property type="match status" value="1"/>
</dbReference>
<evidence type="ECO:0000313" key="3">
    <source>
        <dbReference type="EMBL" id="SDH05844.1"/>
    </source>
</evidence>
<comment type="function">
    <text evidence="1">Catalyzes the hydroxylation of the N(6)-(4-aminobutyl)-L-lysine intermediate produced by deoxyhypusine synthase/DHPS on a critical lysine of the eukaryotic translation initiation factor 5A/eIF-5A. This is the second step of the post-translational modification of that lysine into an unusual amino acid residue named hypusine. Hypusination is unique to mature eIF-5A factor and is essential for its function.</text>
</comment>
<dbReference type="Pfam" id="PF13646">
    <property type="entry name" value="HEAT_2"/>
    <property type="match status" value="1"/>
</dbReference>
<dbReference type="PANTHER" id="PTHR12697">
    <property type="entry name" value="PBS LYASE HEAT-LIKE PROTEIN"/>
    <property type="match status" value="1"/>
</dbReference>
<dbReference type="InterPro" id="IPR014824">
    <property type="entry name" value="Nfu/NifU_N"/>
</dbReference>
<dbReference type="AlphaFoldDB" id="A0A1G7ZAZ5"/>
<organism evidence="3 4">
    <name type="scientific">Alteribacillus persepolensis</name>
    <dbReference type="NCBI Taxonomy" id="568899"/>
    <lineage>
        <taxon>Bacteria</taxon>
        <taxon>Bacillati</taxon>
        <taxon>Bacillota</taxon>
        <taxon>Bacilli</taxon>
        <taxon>Bacillales</taxon>
        <taxon>Bacillaceae</taxon>
        <taxon>Alteribacillus</taxon>
    </lineage>
</organism>
<evidence type="ECO:0000259" key="2">
    <source>
        <dbReference type="SMART" id="SM00932"/>
    </source>
</evidence>
<name>A0A1G7ZAZ5_9BACI</name>
<dbReference type="InterPro" id="IPR011989">
    <property type="entry name" value="ARM-like"/>
</dbReference>
<dbReference type="SUPFAM" id="SSF48371">
    <property type="entry name" value="ARM repeat"/>
    <property type="match status" value="1"/>
</dbReference>
<dbReference type="SMART" id="SM00567">
    <property type="entry name" value="EZ_HEAT"/>
    <property type="match status" value="4"/>
</dbReference>
<reference evidence="3 4" key="1">
    <citation type="submission" date="2016-10" db="EMBL/GenBank/DDBJ databases">
        <authorList>
            <person name="de Groot N.N."/>
        </authorList>
    </citation>
    <scope>NUCLEOTIDE SEQUENCE [LARGE SCALE GENOMIC DNA]</scope>
    <source>
        <strain evidence="3 4">DSM 21632</strain>
    </source>
</reference>
<protein>
    <submittedName>
        <fullName evidence="3">HEAT repeat-containing protein</fullName>
    </submittedName>
</protein>
<dbReference type="Proteomes" id="UP000199163">
    <property type="component" value="Unassembled WGS sequence"/>
</dbReference>
<dbReference type="STRING" id="568899.SAMN05192534_101475"/>
<gene>
    <name evidence="3" type="ORF">SAMN05192534_101475</name>
</gene>
<dbReference type="GO" id="GO:0016491">
    <property type="term" value="F:oxidoreductase activity"/>
    <property type="evidence" value="ECO:0007669"/>
    <property type="project" value="TreeGrafter"/>
</dbReference>
<dbReference type="PROSITE" id="PS50077">
    <property type="entry name" value="HEAT_REPEAT"/>
    <property type="match status" value="1"/>
</dbReference>
<dbReference type="SMART" id="SM00932">
    <property type="entry name" value="Nfu_N"/>
    <property type="match status" value="1"/>
</dbReference>
<dbReference type="EMBL" id="FNDK01000001">
    <property type="protein sequence ID" value="SDH05844.1"/>
    <property type="molecule type" value="Genomic_DNA"/>
</dbReference>
<evidence type="ECO:0000313" key="4">
    <source>
        <dbReference type="Proteomes" id="UP000199163"/>
    </source>
</evidence>